<organism evidence="2 3">
    <name type="scientific">Xylaria hypoxylon</name>
    <dbReference type="NCBI Taxonomy" id="37992"/>
    <lineage>
        <taxon>Eukaryota</taxon>
        <taxon>Fungi</taxon>
        <taxon>Dikarya</taxon>
        <taxon>Ascomycota</taxon>
        <taxon>Pezizomycotina</taxon>
        <taxon>Sordariomycetes</taxon>
        <taxon>Xylariomycetidae</taxon>
        <taxon>Xylariales</taxon>
        <taxon>Xylariaceae</taxon>
        <taxon>Xylaria</taxon>
    </lineage>
</organism>
<feature type="region of interest" description="Disordered" evidence="1">
    <location>
        <begin position="1"/>
        <end position="67"/>
    </location>
</feature>
<keyword evidence="3" id="KW-1185">Reference proteome</keyword>
<evidence type="ECO:0000313" key="2">
    <source>
        <dbReference type="EMBL" id="TGJ82557.1"/>
    </source>
</evidence>
<sequence>MPGIVAPTSAVVGHESSTNKNTTALFSPISHLSRSDTHNVSKRKQHGPNLTPGGAQKNSKLKLGKPLSKKARRIITEKTTKLIKRRNTLDREVLAAVEKKTPDVSDWLPRDKLLRNRERLERQEQHHLRKCTKKLDELKKLYLRDPSSARAYDYDLARTLFWRFKRNLGPLLDEYTNRPSEGNNDSDETSPSGSDSDSDLSDTPDDEDEELRLNVITAKSPSNHGQKTAKKADRHSQNTTITEDYTRETPANIQANRGKRNCEGELPEATPSKKVRFTLDGNIDDLKSSQQNRNKERKTKKGKKEKHAPVQEAQINDK</sequence>
<accession>A0A4Z0YGN0</accession>
<evidence type="ECO:0000313" key="3">
    <source>
        <dbReference type="Proteomes" id="UP000297716"/>
    </source>
</evidence>
<feature type="compositionally biased region" description="Polar residues" evidence="1">
    <location>
        <begin position="217"/>
        <end position="226"/>
    </location>
</feature>
<dbReference type="Proteomes" id="UP000297716">
    <property type="component" value="Unassembled WGS sequence"/>
</dbReference>
<proteinExistence type="predicted"/>
<reference evidence="2 3" key="1">
    <citation type="submission" date="2019-03" db="EMBL/GenBank/DDBJ databases">
        <title>Draft genome sequence of Xylaria hypoxylon DSM 108379, a ubiquitous saprotrophic-parasitic fungi on hardwood.</title>
        <authorList>
            <person name="Buettner E."/>
            <person name="Leonhardt S."/>
            <person name="Gebauer A.M."/>
            <person name="Liers C."/>
            <person name="Hofrichter M."/>
            <person name="Kellner H."/>
        </authorList>
    </citation>
    <scope>NUCLEOTIDE SEQUENCE [LARGE SCALE GENOMIC DNA]</scope>
    <source>
        <strain evidence="2 3">DSM 108379</strain>
    </source>
</reference>
<name>A0A4Z0YGN0_9PEZI</name>
<dbReference type="EMBL" id="SKBN01000124">
    <property type="protein sequence ID" value="TGJ82557.1"/>
    <property type="molecule type" value="Genomic_DNA"/>
</dbReference>
<evidence type="ECO:0000256" key="1">
    <source>
        <dbReference type="SAM" id="MobiDB-lite"/>
    </source>
</evidence>
<feature type="compositionally biased region" description="Acidic residues" evidence="1">
    <location>
        <begin position="196"/>
        <end position="210"/>
    </location>
</feature>
<protein>
    <recommendedName>
        <fullName evidence="4">rRNA-processing protein EFG1</fullName>
    </recommendedName>
</protein>
<evidence type="ECO:0008006" key="4">
    <source>
        <dbReference type="Google" id="ProtNLM"/>
    </source>
</evidence>
<feature type="compositionally biased region" description="Polar residues" evidence="1">
    <location>
        <begin position="15"/>
        <end position="25"/>
    </location>
</feature>
<dbReference type="OrthoDB" id="5235253at2759"/>
<gene>
    <name evidence="2" type="ORF">E0Z10_g6210</name>
</gene>
<feature type="compositionally biased region" description="Basic residues" evidence="1">
    <location>
        <begin position="295"/>
        <end position="306"/>
    </location>
</feature>
<feature type="region of interest" description="Disordered" evidence="1">
    <location>
        <begin position="173"/>
        <end position="318"/>
    </location>
</feature>
<dbReference type="AlphaFoldDB" id="A0A4Z0YGN0"/>
<comment type="caution">
    <text evidence="2">The sequence shown here is derived from an EMBL/GenBank/DDBJ whole genome shotgun (WGS) entry which is preliminary data.</text>
</comment>
<feature type="compositionally biased region" description="Polar residues" evidence="1">
    <location>
        <begin position="237"/>
        <end position="255"/>
    </location>
</feature>